<evidence type="ECO:0000259" key="1">
    <source>
        <dbReference type="PROSITE" id="PS50994"/>
    </source>
</evidence>
<dbReference type="GO" id="GO:0003676">
    <property type="term" value="F:nucleic acid binding"/>
    <property type="evidence" value="ECO:0007669"/>
    <property type="project" value="InterPro"/>
</dbReference>
<dbReference type="InterPro" id="IPR001584">
    <property type="entry name" value="Integrase_cat-core"/>
</dbReference>
<dbReference type="AlphaFoldDB" id="A0A1X0Q6T1"/>
<gene>
    <name evidence="2" type="ORF">HERIO_2489</name>
</gene>
<name>A0A1X0Q6T1_9MICR</name>
<evidence type="ECO:0000313" key="3">
    <source>
        <dbReference type="Proteomes" id="UP000192356"/>
    </source>
</evidence>
<dbReference type="OrthoDB" id="95964at2759"/>
<dbReference type="EMBL" id="LVKB01000308">
    <property type="protein sequence ID" value="ORD95450.1"/>
    <property type="molecule type" value="Genomic_DNA"/>
</dbReference>
<dbReference type="VEuPathDB" id="MicrosporidiaDB:HERIO_2489"/>
<dbReference type="Proteomes" id="UP000192356">
    <property type="component" value="Unassembled WGS sequence"/>
</dbReference>
<dbReference type="PROSITE" id="PS50994">
    <property type="entry name" value="INTEGRASE"/>
    <property type="match status" value="1"/>
</dbReference>
<dbReference type="InterPro" id="IPR012337">
    <property type="entry name" value="RNaseH-like_sf"/>
</dbReference>
<evidence type="ECO:0000313" key="2">
    <source>
        <dbReference type="EMBL" id="ORD95450.1"/>
    </source>
</evidence>
<feature type="domain" description="Integrase catalytic" evidence="1">
    <location>
        <begin position="1"/>
        <end position="61"/>
    </location>
</feature>
<accession>A0A1X0Q6T1</accession>
<proteinExistence type="predicted"/>
<dbReference type="InterPro" id="IPR036397">
    <property type="entry name" value="RNaseH_sf"/>
</dbReference>
<keyword evidence="3" id="KW-1185">Reference proteome</keyword>
<reference evidence="2 3" key="1">
    <citation type="journal article" date="2017" name="Environ. Microbiol.">
        <title>Decay of the glycolytic pathway and adaptation to intranuclear parasitism within Enterocytozoonidae microsporidia.</title>
        <authorList>
            <person name="Wiredu Boakye D."/>
            <person name="Jaroenlak P."/>
            <person name="Prachumwat A."/>
            <person name="Williams T.A."/>
            <person name="Bateman K.S."/>
            <person name="Itsathitphaisarn O."/>
            <person name="Sritunyalucksana K."/>
            <person name="Paszkiewicz K.H."/>
            <person name="Moore K.A."/>
            <person name="Stentiford G.D."/>
            <person name="Williams B.A."/>
        </authorList>
    </citation>
    <scope>NUCLEOTIDE SEQUENCE [LARGE SCALE GENOMIC DNA]</scope>
    <source>
        <strain evidence="2 3">GB1</strain>
    </source>
</reference>
<dbReference type="GO" id="GO:0015074">
    <property type="term" value="P:DNA integration"/>
    <property type="evidence" value="ECO:0007669"/>
    <property type="project" value="InterPro"/>
</dbReference>
<dbReference type="Gene3D" id="3.30.420.10">
    <property type="entry name" value="Ribonuclease H-like superfamily/Ribonuclease H"/>
    <property type="match status" value="1"/>
</dbReference>
<sequence length="61" mass="7293">MYSDLGRQYISETWRNYLNTKGIEFCLNSAYNPRENGISDRLNQFIGFAMKLYDMRDDDEL</sequence>
<comment type="caution">
    <text evidence="2">The sequence shown here is derived from an EMBL/GenBank/DDBJ whole genome shotgun (WGS) entry which is preliminary data.</text>
</comment>
<dbReference type="SUPFAM" id="SSF53098">
    <property type="entry name" value="Ribonuclease H-like"/>
    <property type="match status" value="1"/>
</dbReference>
<dbReference type="GO" id="GO:0005634">
    <property type="term" value="C:nucleus"/>
    <property type="evidence" value="ECO:0007669"/>
    <property type="project" value="UniProtKB-ARBA"/>
</dbReference>
<organism evidence="2 3">
    <name type="scientific">Hepatospora eriocheir</name>
    <dbReference type="NCBI Taxonomy" id="1081669"/>
    <lineage>
        <taxon>Eukaryota</taxon>
        <taxon>Fungi</taxon>
        <taxon>Fungi incertae sedis</taxon>
        <taxon>Microsporidia</taxon>
        <taxon>Hepatosporidae</taxon>
        <taxon>Hepatospora</taxon>
    </lineage>
</organism>
<protein>
    <recommendedName>
        <fullName evidence="1">Integrase catalytic domain-containing protein</fullName>
    </recommendedName>
</protein>